<evidence type="ECO:0000256" key="1">
    <source>
        <dbReference type="SAM" id="Phobius"/>
    </source>
</evidence>
<keyword evidence="1" id="KW-0472">Membrane</keyword>
<dbReference type="EMBL" id="JAYWIO010000007">
    <property type="protein sequence ID" value="KAK7251695.1"/>
    <property type="molecule type" value="Genomic_DNA"/>
</dbReference>
<keyword evidence="3" id="KW-1185">Reference proteome</keyword>
<reference evidence="2 3" key="1">
    <citation type="submission" date="2024-01" db="EMBL/GenBank/DDBJ databases">
        <title>The genomes of 5 underutilized Papilionoideae crops provide insights into root nodulation and disease resistanc.</title>
        <authorList>
            <person name="Yuan L."/>
        </authorList>
    </citation>
    <scope>NUCLEOTIDE SEQUENCE [LARGE SCALE GENOMIC DNA]</scope>
    <source>
        <strain evidence="2">ZHUSHIDOU_FW_LH</strain>
        <tissue evidence="2">Leaf</tissue>
    </source>
</reference>
<organism evidence="2 3">
    <name type="scientific">Crotalaria pallida</name>
    <name type="common">Smooth rattlebox</name>
    <name type="synonym">Crotalaria striata</name>
    <dbReference type="NCBI Taxonomy" id="3830"/>
    <lineage>
        <taxon>Eukaryota</taxon>
        <taxon>Viridiplantae</taxon>
        <taxon>Streptophyta</taxon>
        <taxon>Embryophyta</taxon>
        <taxon>Tracheophyta</taxon>
        <taxon>Spermatophyta</taxon>
        <taxon>Magnoliopsida</taxon>
        <taxon>eudicotyledons</taxon>
        <taxon>Gunneridae</taxon>
        <taxon>Pentapetalae</taxon>
        <taxon>rosids</taxon>
        <taxon>fabids</taxon>
        <taxon>Fabales</taxon>
        <taxon>Fabaceae</taxon>
        <taxon>Papilionoideae</taxon>
        <taxon>50 kb inversion clade</taxon>
        <taxon>genistoids sensu lato</taxon>
        <taxon>core genistoids</taxon>
        <taxon>Crotalarieae</taxon>
        <taxon>Crotalaria</taxon>
    </lineage>
</organism>
<keyword evidence="1" id="KW-0812">Transmembrane</keyword>
<dbReference type="Proteomes" id="UP001372338">
    <property type="component" value="Unassembled WGS sequence"/>
</dbReference>
<evidence type="ECO:0000313" key="2">
    <source>
        <dbReference type="EMBL" id="KAK7251695.1"/>
    </source>
</evidence>
<keyword evidence="1" id="KW-1133">Transmembrane helix</keyword>
<name>A0AAN9E9L1_CROPI</name>
<dbReference type="AlphaFoldDB" id="A0AAN9E9L1"/>
<evidence type="ECO:0000313" key="3">
    <source>
        <dbReference type="Proteomes" id="UP001372338"/>
    </source>
</evidence>
<feature type="transmembrane region" description="Helical" evidence="1">
    <location>
        <begin position="33"/>
        <end position="53"/>
    </location>
</feature>
<accession>A0AAN9E9L1</accession>
<proteinExistence type="predicted"/>
<gene>
    <name evidence="2" type="ORF">RIF29_35114</name>
</gene>
<protein>
    <submittedName>
        <fullName evidence="2">Uncharacterized protein</fullName>
    </submittedName>
</protein>
<sequence>MNEMQVIQNVTCLLAVEINLLTPKSLLLEMHDFPQVLAISVYCLSLFLPKYLLIFDRFFFFKNNNNYLMPLNL</sequence>
<comment type="caution">
    <text evidence="2">The sequence shown here is derived from an EMBL/GenBank/DDBJ whole genome shotgun (WGS) entry which is preliminary data.</text>
</comment>